<protein>
    <submittedName>
        <fullName evidence="2">Pirin</fullName>
    </submittedName>
</protein>
<proteinExistence type="predicted"/>
<evidence type="ECO:0000313" key="2">
    <source>
        <dbReference type="EMBL" id="MBD2704184.1"/>
    </source>
</evidence>
<organism evidence="2 3">
    <name type="scientific">Spirosoma profusum</name>
    <dbReference type="NCBI Taxonomy" id="2771354"/>
    <lineage>
        <taxon>Bacteria</taxon>
        <taxon>Pseudomonadati</taxon>
        <taxon>Bacteroidota</taxon>
        <taxon>Cytophagia</taxon>
        <taxon>Cytophagales</taxon>
        <taxon>Cytophagaceae</taxon>
        <taxon>Spirosoma</taxon>
    </lineage>
</organism>
<keyword evidence="3" id="KW-1185">Reference proteome</keyword>
<dbReference type="SUPFAM" id="SSF51182">
    <property type="entry name" value="RmlC-like cupins"/>
    <property type="match status" value="1"/>
</dbReference>
<sequence>MDRQTQAQIYLADQRGQSQVDFFNSFHSFNFGQYVAESREPFGALQVLNDDQLKPGRSIGLTVEQNTEVIILPLVGGLEYKSDVGNGFLETGQVQVFSLTGGMSYQISNPYDTEVINYIVIWQSNASPDFQPGLQTINFDLQQENQLLPLFDVNANQRTSPLSFHGYIGRYVGRAEDIYHLERASDGTFIFVLSGAFEVQNRLLHERDGLALSNIKDQTIDWEALSNNALLLLLEVPLDKL</sequence>
<evidence type="ECO:0000313" key="3">
    <source>
        <dbReference type="Proteomes" id="UP000598820"/>
    </source>
</evidence>
<dbReference type="InterPro" id="IPR011051">
    <property type="entry name" value="RmlC_Cupin_sf"/>
</dbReference>
<dbReference type="Pfam" id="PF17954">
    <property type="entry name" value="Pirin_C_2"/>
    <property type="match status" value="1"/>
</dbReference>
<dbReference type="InterPro" id="IPR012093">
    <property type="entry name" value="Pirin"/>
</dbReference>
<dbReference type="AlphaFoldDB" id="A0A926Y078"/>
<dbReference type="RefSeq" id="WP_190890551.1">
    <property type="nucleotide sequence ID" value="NZ_JACWZY010000029.1"/>
</dbReference>
<reference evidence="2" key="1">
    <citation type="submission" date="2020-09" db="EMBL/GenBank/DDBJ databases">
        <authorList>
            <person name="Kim M.K."/>
        </authorList>
    </citation>
    <scope>NUCLEOTIDE SEQUENCE</scope>
    <source>
        <strain evidence="2">BT702</strain>
    </source>
</reference>
<dbReference type="PANTHER" id="PTHR43212">
    <property type="entry name" value="QUERCETIN 2,3-DIOXYGENASE"/>
    <property type="match status" value="1"/>
</dbReference>
<accession>A0A926Y078</accession>
<comment type="caution">
    <text evidence="2">The sequence shown here is derived from an EMBL/GenBank/DDBJ whole genome shotgun (WGS) entry which is preliminary data.</text>
</comment>
<evidence type="ECO:0000259" key="1">
    <source>
        <dbReference type="Pfam" id="PF17954"/>
    </source>
</evidence>
<gene>
    <name evidence="2" type="ORF">IC229_26305</name>
</gene>
<dbReference type="PANTHER" id="PTHR43212:SF3">
    <property type="entry name" value="QUERCETIN 2,3-DIOXYGENASE"/>
    <property type="match status" value="1"/>
</dbReference>
<dbReference type="InterPro" id="IPR014710">
    <property type="entry name" value="RmlC-like_jellyroll"/>
</dbReference>
<feature type="domain" description="Quercetin 2,3-dioxygenase C-terminal cupin" evidence="1">
    <location>
        <begin position="181"/>
        <end position="234"/>
    </location>
</feature>
<name>A0A926Y078_9BACT</name>
<dbReference type="Gene3D" id="2.60.120.10">
    <property type="entry name" value="Jelly Rolls"/>
    <property type="match status" value="2"/>
</dbReference>
<dbReference type="InterPro" id="IPR041602">
    <property type="entry name" value="Quercetinase_C"/>
</dbReference>
<dbReference type="EMBL" id="JACWZY010000029">
    <property type="protein sequence ID" value="MBD2704184.1"/>
    <property type="molecule type" value="Genomic_DNA"/>
</dbReference>
<dbReference type="Proteomes" id="UP000598820">
    <property type="component" value="Unassembled WGS sequence"/>
</dbReference>